<comment type="function">
    <text evidence="9">Part of the tripartite ATP-independent periplasmic (TRAP) transport system.</text>
</comment>
<comment type="subunit">
    <text evidence="9">The complex comprises the extracytoplasmic solute receptor protein and the two transmembrane proteins.</text>
</comment>
<evidence type="ECO:0000256" key="9">
    <source>
        <dbReference type="RuleBase" id="RU369079"/>
    </source>
</evidence>
<evidence type="ECO:0000313" key="11">
    <source>
        <dbReference type="EMBL" id="MCE4540402.1"/>
    </source>
</evidence>
<dbReference type="InterPro" id="IPR055348">
    <property type="entry name" value="DctQ"/>
</dbReference>
<keyword evidence="3" id="KW-1003">Cell membrane</keyword>
<keyword evidence="2 9" id="KW-0813">Transport</keyword>
<keyword evidence="7 9" id="KW-0472">Membrane</keyword>
<evidence type="ECO:0000256" key="6">
    <source>
        <dbReference type="ARBA" id="ARBA00022989"/>
    </source>
</evidence>
<comment type="caution">
    <text evidence="11">The sequence shown here is derived from an EMBL/GenBank/DDBJ whole genome shotgun (WGS) entry which is preliminary data.</text>
</comment>
<comment type="similarity">
    <text evidence="8 9">Belongs to the TRAP transporter small permease family.</text>
</comment>
<reference evidence="11 12" key="1">
    <citation type="submission" date="2021-12" db="EMBL/GenBank/DDBJ databases">
        <title>Genome seq of p7.</title>
        <authorList>
            <person name="Seo T."/>
        </authorList>
    </citation>
    <scope>NUCLEOTIDE SEQUENCE [LARGE SCALE GENOMIC DNA]</scope>
    <source>
        <strain evidence="11 12">P7</strain>
    </source>
</reference>
<feature type="transmembrane region" description="Helical" evidence="9">
    <location>
        <begin position="35"/>
        <end position="56"/>
    </location>
</feature>
<dbReference type="PANTHER" id="PTHR35011:SF10">
    <property type="entry name" value="TRAP TRANSPORTER SMALL PERMEASE PROTEIN"/>
    <property type="match status" value="1"/>
</dbReference>
<gene>
    <name evidence="11" type="ORF">LXT12_24435</name>
</gene>
<sequence>MSHGFELKPAIAGVDPDTPALLQPLARLLHLVNQAMVALGMVALLVASCVLTYSVVSRYVMRASTDWQDEAAVFCLVGATFLCGAFVQQLRGHVGIEAMAGLLPRSLNRLRLALVDLMCTAFCSFFAWKSWTLFHEAWAEGQTTSSSWAPPLWIPYGLMGLGMTLLSLQLAVQLAARLNGLFKAAAPVGATAHGTEAPR</sequence>
<organism evidence="11 12">
    <name type="scientific">Pelomonas caseinilytica</name>
    <dbReference type="NCBI Taxonomy" id="2906763"/>
    <lineage>
        <taxon>Bacteria</taxon>
        <taxon>Pseudomonadati</taxon>
        <taxon>Pseudomonadota</taxon>
        <taxon>Betaproteobacteria</taxon>
        <taxon>Burkholderiales</taxon>
        <taxon>Sphaerotilaceae</taxon>
        <taxon>Roseateles</taxon>
    </lineage>
</organism>
<evidence type="ECO:0000256" key="4">
    <source>
        <dbReference type="ARBA" id="ARBA00022519"/>
    </source>
</evidence>
<keyword evidence="12" id="KW-1185">Reference proteome</keyword>
<evidence type="ECO:0000256" key="7">
    <source>
        <dbReference type="ARBA" id="ARBA00023136"/>
    </source>
</evidence>
<dbReference type="Pfam" id="PF04290">
    <property type="entry name" value="DctQ"/>
    <property type="match status" value="1"/>
</dbReference>
<evidence type="ECO:0000313" key="12">
    <source>
        <dbReference type="Proteomes" id="UP001201463"/>
    </source>
</evidence>
<evidence type="ECO:0000256" key="2">
    <source>
        <dbReference type="ARBA" id="ARBA00022448"/>
    </source>
</evidence>
<accession>A0ABS8XND5</accession>
<keyword evidence="5 9" id="KW-0812">Transmembrane</keyword>
<keyword evidence="6 9" id="KW-1133">Transmembrane helix</keyword>
<name>A0ABS8XND5_9BURK</name>
<dbReference type="EMBL" id="JAJTWT010000016">
    <property type="protein sequence ID" value="MCE4540402.1"/>
    <property type="molecule type" value="Genomic_DNA"/>
</dbReference>
<comment type="caution">
    <text evidence="9">Lacks conserved residue(s) required for the propagation of feature annotation.</text>
</comment>
<evidence type="ECO:0000259" key="10">
    <source>
        <dbReference type="Pfam" id="PF04290"/>
    </source>
</evidence>
<dbReference type="InterPro" id="IPR007387">
    <property type="entry name" value="TRAP_DctQ"/>
</dbReference>
<comment type="subcellular location">
    <subcellularLocation>
        <location evidence="1 9">Cell inner membrane</location>
        <topology evidence="1 9">Multi-pass membrane protein</topology>
    </subcellularLocation>
</comment>
<feature type="transmembrane region" description="Helical" evidence="9">
    <location>
        <begin position="153"/>
        <end position="172"/>
    </location>
</feature>
<evidence type="ECO:0000256" key="8">
    <source>
        <dbReference type="ARBA" id="ARBA00038436"/>
    </source>
</evidence>
<proteinExistence type="inferred from homology"/>
<evidence type="ECO:0000256" key="1">
    <source>
        <dbReference type="ARBA" id="ARBA00004429"/>
    </source>
</evidence>
<keyword evidence="4 9" id="KW-0997">Cell inner membrane</keyword>
<dbReference type="RefSeq" id="WP_233394915.1">
    <property type="nucleotide sequence ID" value="NZ_JAJTWT010000016.1"/>
</dbReference>
<evidence type="ECO:0000256" key="3">
    <source>
        <dbReference type="ARBA" id="ARBA00022475"/>
    </source>
</evidence>
<dbReference type="PANTHER" id="PTHR35011">
    <property type="entry name" value="2,3-DIKETO-L-GULONATE TRAP TRANSPORTER SMALL PERMEASE PROTEIN YIAM"/>
    <property type="match status" value="1"/>
</dbReference>
<dbReference type="Proteomes" id="UP001201463">
    <property type="component" value="Unassembled WGS sequence"/>
</dbReference>
<feature type="transmembrane region" description="Helical" evidence="9">
    <location>
        <begin position="71"/>
        <end position="90"/>
    </location>
</feature>
<feature type="domain" description="Tripartite ATP-independent periplasmic transporters DctQ component" evidence="10">
    <location>
        <begin position="49"/>
        <end position="178"/>
    </location>
</feature>
<evidence type="ECO:0000256" key="5">
    <source>
        <dbReference type="ARBA" id="ARBA00022692"/>
    </source>
</evidence>
<protein>
    <recommendedName>
        <fullName evidence="9">TRAP transporter small permease protein</fullName>
    </recommendedName>
</protein>